<evidence type="ECO:0000259" key="1">
    <source>
        <dbReference type="Pfam" id="PF06985"/>
    </source>
</evidence>
<dbReference type="OMA" id="QITIRAN"/>
<dbReference type="OrthoDB" id="8300194at2759"/>
<protein>
    <recommendedName>
        <fullName evidence="1">Heterokaryon incompatibility domain-containing protein</fullName>
    </recommendedName>
</protein>
<comment type="caution">
    <text evidence="2">The sequence shown here is derived from an EMBL/GenBank/DDBJ whole genome shotgun (WGS) entry which is preliminary data.</text>
</comment>
<dbReference type="STRING" id="5539.A0A3E2HPA1"/>
<feature type="non-terminal residue" evidence="2">
    <location>
        <position position="1"/>
    </location>
</feature>
<sequence>MSQSNQQITIRANALNKKLMPQLGGNPAYDELWITCGEEGEPPTYGGGAIWSRVELPFSQYFGKRDITLDSSSPENFEEARGWIKACHNHKQCGTLAPVPLPKRVVNVGTQDSKAAYLELGDGKVGQYLTLSYCWGSSPGITTTFDTLDEHLRQLPVERLPTTLSDAIHITRELGFQYLWIDAFCILQSRFSGDQEAIADWQDQCSKMADIYGNAFLTIAASGGKDKSEGCFLPRSPDSLICQIPLTDDPSIGFVYARPPVRPTQYIKQPLDDRAWTFQEASLSRRLLQYGTDEISYLCQTSSFFESGDYSSHYSPTRISFRGPQLFAIQTKETDKRQRALMNWYRSIESEFCGRLLTNDSDMLPALSGVAHRFQPLIDGMYHAGLWETDLLRGLLWKCRNVIPNGKGIYLTEPSSYRAPSWSWASLNGSIYYGNSEARNRGWKKEEEKSPTKILEIKTTLVGPAFDPMGQVSDGFIKINAPVKKAVVVSKTDNDYKTSFTDSKGVVNKFMPKINHQLLVGEEVTIKSDPESVGAFGHFDIEKLPAVTLTCLLLTAKEGLMLVPVSGQPEKYKRYKKKLACRRPALYSKPPHEVLRDVVI</sequence>
<dbReference type="Pfam" id="PF06985">
    <property type="entry name" value="HET"/>
    <property type="match status" value="1"/>
</dbReference>
<evidence type="ECO:0000313" key="2">
    <source>
        <dbReference type="EMBL" id="RFU35042.1"/>
    </source>
</evidence>
<accession>A0A3E2HPA1</accession>
<name>A0A3E2HPA1_SCYLI</name>
<organism evidence="2 3">
    <name type="scientific">Scytalidium lignicola</name>
    <name type="common">Hyphomycete</name>
    <dbReference type="NCBI Taxonomy" id="5539"/>
    <lineage>
        <taxon>Eukaryota</taxon>
        <taxon>Fungi</taxon>
        <taxon>Dikarya</taxon>
        <taxon>Ascomycota</taxon>
        <taxon>Pezizomycotina</taxon>
        <taxon>Leotiomycetes</taxon>
        <taxon>Leotiomycetes incertae sedis</taxon>
        <taxon>Scytalidium</taxon>
    </lineage>
</organism>
<keyword evidence="3" id="KW-1185">Reference proteome</keyword>
<evidence type="ECO:0000313" key="3">
    <source>
        <dbReference type="Proteomes" id="UP000258309"/>
    </source>
</evidence>
<dbReference type="AlphaFoldDB" id="A0A3E2HPA1"/>
<gene>
    <name evidence="2" type="ORF">B7463_g1301</name>
</gene>
<feature type="domain" description="Heterokaryon incompatibility" evidence="1">
    <location>
        <begin position="128"/>
        <end position="280"/>
    </location>
</feature>
<dbReference type="EMBL" id="NCSJ02000013">
    <property type="protein sequence ID" value="RFU35042.1"/>
    <property type="molecule type" value="Genomic_DNA"/>
</dbReference>
<dbReference type="InterPro" id="IPR010730">
    <property type="entry name" value="HET"/>
</dbReference>
<dbReference type="Proteomes" id="UP000258309">
    <property type="component" value="Unassembled WGS sequence"/>
</dbReference>
<dbReference type="PANTHER" id="PTHR33112">
    <property type="entry name" value="DOMAIN PROTEIN, PUTATIVE-RELATED"/>
    <property type="match status" value="1"/>
</dbReference>
<dbReference type="PANTHER" id="PTHR33112:SF16">
    <property type="entry name" value="HETEROKARYON INCOMPATIBILITY DOMAIN-CONTAINING PROTEIN"/>
    <property type="match status" value="1"/>
</dbReference>
<reference evidence="2 3" key="1">
    <citation type="submission" date="2018-05" db="EMBL/GenBank/DDBJ databases">
        <title>Draft genome sequence of Scytalidium lignicola DSM 105466, a ubiquitous saprotrophic fungus.</title>
        <authorList>
            <person name="Buettner E."/>
            <person name="Gebauer A.M."/>
            <person name="Hofrichter M."/>
            <person name="Liers C."/>
            <person name="Kellner H."/>
        </authorList>
    </citation>
    <scope>NUCLEOTIDE SEQUENCE [LARGE SCALE GENOMIC DNA]</scope>
    <source>
        <strain evidence="2 3">DSM 105466</strain>
    </source>
</reference>
<proteinExistence type="predicted"/>
<feature type="non-terminal residue" evidence="2">
    <location>
        <position position="600"/>
    </location>
</feature>